<reference evidence="10 11" key="1">
    <citation type="submission" date="2018-04" db="EMBL/GenBank/DDBJ databases">
        <title>Genomic Encyclopedia of Archaeal and Bacterial Type Strains, Phase II (KMG-II): from individual species to whole genera.</title>
        <authorList>
            <person name="Goeker M."/>
        </authorList>
    </citation>
    <scope>NUCLEOTIDE SEQUENCE [LARGE SCALE GENOMIC DNA]</scope>
    <source>
        <strain evidence="10 11">DSM 23382</strain>
    </source>
</reference>
<dbReference type="GO" id="GO:0022857">
    <property type="term" value="F:transmembrane transporter activity"/>
    <property type="evidence" value="ECO:0007669"/>
    <property type="project" value="InterPro"/>
</dbReference>
<feature type="transmembrane region" description="Helical" evidence="8">
    <location>
        <begin position="195"/>
        <end position="213"/>
    </location>
</feature>
<dbReference type="Proteomes" id="UP000244081">
    <property type="component" value="Unassembled WGS sequence"/>
</dbReference>
<feature type="transmembrane region" description="Helical" evidence="8">
    <location>
        <begin position="70"/>
        <end position="91"/>
    </location>
</feature>
<proteinExistence type="inferred from homology"/>
<evidence type="ECO:0000313" key="11">
    <source>
        <dbReference type="Proteomes" id="UP000244081"/>
    </source>
</evidence>
<dbReference type="Pfam" id="PF00528">
    <property type="entry name" value="BPD_transp_1"/>
    <property type="match status" value="1"/>
</dbReference>
<dbReference type="AlphaFoldDB" id="A0A2T5VFP1"/>
<keyword evidence="11" id="KW-1185">Reference proteome</keyword>
<dbReference type="PANTHER" id="PTHR30614:SF34">
    <property type="entry name" value="BLR6398 PROTEIN"/>
    <property type="match status" value="1"/>
</dbReference>
<name>A0A2T5VFP1_9HYPH</name>
<accession>A0A2T5VFP1</accession>
<evidence type="ECO:0000256" key="6">
    <source>
        <dbReference type="ARBA" id="ARBA00022989"/>
    </source>
</evidence>
<dbReference type="CDD" id="cd06261">
    <property type="entry name" value="TM_PBP2"/>
    <property type="match status" value="1"/>
</dbReference>
<dbReference type="GO" id="GO:0006865">
    <property type="term" value="P:amino acid transport"/>
    <property type="evidence" value="ECO:0007669"/>
    <property type="project" value="TreeGrafter"/>
</dbReference>
<dbReference type="SUPFAM" id="SSF161098">
    <property type="entry name" value="MetI-like"/>
    <property type="match status" value="1"/>
</dbReference>
<keyword evidence="6 8" id="KW-1133">Transmembrane helix</keyword>
<dbReference type="Gene3D" id="1.10.3720.10">
    <property type="entry name" value="MetI-like"/>
    <property type="match status" value="1"/>
</dbReference>
<evidence type="ECO:0000259" key="9">
    <source>
        <dbReference type="PROSITE" id="PS50928"/>
    </source>
</evidence>
<comment type="similarity">
    <text evidence="2">Belongs to the binding-protein-dependent transport system permease family. HisMQ subfamily.</text>
</comment>
<keyword evidence="3 8" id="KW-0813">Transport</keyword>
<dbReference type="OrthoDB" id="9814902at2"/>
<evidence type="ECO:0000313" key="10">
    <source>
        <dbReference type="EMBL" id="PTW62577.1"/>
    </source>
</evidence>
<feature type="transmembrane region" description="Helical" evidence="8">
    <location>
        <begin position="97"/>
        <end position="116"/>
    </location>
</feature>
<dbReference type="RefSeq" id="WP_107988127.1">
    <property type="nucleotide sequence ID" value="NZ_QAYG01000001.1"/>
</dbReference>
<evidence type="ECO:0000256" key="2">
    <source>
        <dbReference type="ARBA" id="ARBA00010072"/>
    </source>
</evidence>
<dbReference type="InterPro" id="IPR035906">
    <property type="entry name" value="MetI-like_sf"/>
</dbReference>
<evidence type="ECO:0000256" key="8">
    <source>
        <dbReference type="RuleBase" id="RU363032"/>
    </source>
</evidence>
<organism evidence="10 11">
    <name type="scientific">Breoghania corrubedonensis</name>
    <dbReference type="NCBI Taxonomy" id="665038"/>
    <lineage>
        <taxon>Bacteria</taxon>
        <taxon>Pseudomonadati</taxon>
        <taxon>Pseudomonadota</taxon>
        <taxon>Alphaproteobacteria</taxon>
        <taxon>Hyphomicrobiales</taxon>
        <taxon>Stappiaceae</taxon>
        <taxon>Breoghania</taxon>
    </lineage>
</organism>
<dbReference type="InterPro" id="IPR000515">
    <property type="entry name" value="MetI-like"/>
</dbReference>
<dbReference type="PROSITE" id="PS50928">
    <property type="entry name" value="ABC_TM1"/>
    <property type="match status" value="1"/>
</dbReference>
<evidence type="ECO:0000256" key="1">
    <source>
        <dbReference type="ARBA" id="ARBA00004429"/>
    </source>
</evidence>
<protein>
    <submittedName>
        <fullName evidence="10">Amino acid ABC transporter membrane protein 2 (PAAT family)</fullName>
    </submittedName>
</protein>
<evidence type="ECO:0000256" key="7">
    <source>
        <dbReference type="ARBA" id="ARBA00023136"/>
    </source>
</evidence>
<comment type="subcellular location">
    <subcellularLocation>
        <location evidence="1">Cell inner membrane</location>
        <topology evidence="1">Multi-pass membrane protein</topology>
    </subcellularLocation>
    <subcellularLocation>
        <location evidence="8">Cell membrane</location>
        <topology evidence="8">Multi-pass membrane protein</topology>
    </subcellularLocation>
</comment>
<dbReference type="GO" id="GO:0043190">
    <property type="term" value="C:ATP-binding cassette (ABC) transporter complex"/>
    <property type="evidence" value="ECO:0007669"/>
    <property type="project" value="InterPro"/>
</dbReference>
<dbReference type="PANTHER" id="PTHR30614">
    <property type="entry name" value="MEMBRANE COMPONENT OF AMINO ACID ABC TRANSPORTER"/>
    <property type="match status" value="1"/>
</dbReference>
<evidence type="ECO:0000256" key="4">
    <source>
        <dbReference type="ARBA" id="ARBA00022475"/>
    </source>
</evidence>
<comment type="caution">
    <text evidence="10">The sequence shown here is derived from an EMBL/GenBank/DDBJ whole genome shotgun (WGS) entry which is preliminary data.</text>
</comment>
<evidence type="ECO:0000256" key="5">
    <source>
        <dbReference type="ARBA" id="ARBA00022692"/>
    </source>
</evidence>
<gene>
    <name evidence="10" type="ORF">C8N35_101623</name>
</gene>
<keyword evidence="5 8" id="KW-0812">Transmembrane</keyword>
<feature type="transmembrane region" description="Helical" evidence="8">
    <location>
        <begin position="20"/>
        <end position="49"/>
    </location>
</feature>
<keyword evidence="4" id="KW-1003">Cell membrane</keyword>
<dbReference type="InterPro" id="IPR043429">
    <property type="entry name" value="ArtM/GltK/GlnP/TcyL/YhdX-like"/>
</dbReference>
<dbReference type="InterPro" id="IPR010065">
    <property type="entry name" value="AA_ABC_transptr_permease_3TM"/>
</dbReference>
<keyword evidence="7 8" id="KW-0472">Membrane</keyword>
<dbReference type="EMBL" id="QAYG01000001">
    <property type="protein sequence ID" value="PTW62577.1"/>
    <property type="molecule type" value="Genomic_DNA"/>
</dbReference>
<feature type="domain" description="ABC transmembrane type-1" evidence="9">
    <location>
        <begin position="25"/>
        <end position="213"/>
    </location>
</feature>
<dbReference type="NCBIfam" id="TIGR01726">
    <property type="entry name" value="HEQRo_perm_3TM"/>
    <property type="match status" value="1"/>
</dbReference>
<sequence>MSPDFLSDLPKLFTFYNILLWGEAALTTLLLSAVGCIIGMIVGFVLAIARQSRRRALIPARILSGLFVEIVRRVPFLITLMLFFFGAQVLGFDLAPLTIALIATSVISTAFVSEIIRGGLETLKPAQLEAAAVMNFTPLQTLRLVSIPQALPIVIPPIFGYFVLFIKDTALASQVGVLELTQAGKIMTTKGHSAFLVYAVVLALYFIVSYPLARLGGYLENRLVLSRHS</sequence>
<evidence type="ECO:0000256" key="3">
    <source>
        <dbReference type="ARBA" id="ARBA00022448"/>
    </source>
</evidence>